<evidence type="ECO:0000259" key="1">
    <source>
        <dbReference type="Pfam" id="PF01370"/>
    </source>
</evidence>
<gene>
    <name evidence="2" type="ORF">JCM17846_11930</name>
</gene>
<dbReference type="Gene3D" id="3.40.50.720">
    <property type="entry name" value="NAD(P)-binding Rossmann-like Domain"/>
    <property type="match status" value="1"/>
</dbReference>
<feature type="domain" description="NAD-dependent epimerase/dehydratase" evidence="1">
    <location>
        <begin position="14"/>
        <end position="220"/>
    </location>
</feature>
<dbReference type="SUPFAM" id="SSF51735">
    <property type="entry name" value="NAD(P)-binding Rossmann-fold domains"/>
    <property type="match status" value="1"/>
</dbReference>
<dbReference type="PANTHER" id="PTHR48079">
    <property type="entry name" value="PROTEIN YEEZ"/>
    <property type="match status" value="1"/>
</dbReference>
<comment type="caution">
    <text evidence="2">The sequence shown here is derived from an EMBL/GenBank/DDBJ whole genome shotgun (WGS) entry which is preliminary data.</text>
</comment>
<dbReference type="GO" id="GO:0005737">
    <property type="term" value="C:cytoplasm"/>
    <property type="evidence" value="ECO:0007669"/>
    <property type="project" value="TreeGrafter"/>
</dbReference>
<keyword evidence="3" id="KW-1185">Reference proteome</keyword>
<dbReference type="InterPro" id="IPR036291">
    <property type="entry name" value="NAD(P)-bd_dom_sf"/>
</dbReference>
<name>A0A5A7N5E7_9PROT</name>
<protein>
    <submittedName>
        <fullName evidence="2">Epimerase</fullName>
    </submittedName>
</protein>
<dbReference type="Pfam" id="PF01370">
    <property type="entry name" value="Epimerase"/>
    <property type="match status" value="1"/>
</dbReference>
<proteinExistence type="predicted"/>
<dbReference type="PANTHER" id="PTHR48079:SF6">
    <property type="entry name" value="NAD(P)-BINDING DOMAIN-CONTAINING PROTEIN-RELATED"/>
    <property type="match status" value="1"/>
</dbReference>
<dbReference type="Proteomes" id="UP000324996">
    <property type="component" value="Unassembled WGS sequence"/>
</dbReference>
<dbReference type="InterPro" id="IPR051783">
    <property type="entry name" value="NAD(P)-dependent_oxidoreduct"/>
</dbReference>
<dbReference type="GO" id="GO:0004029">
    <property type="term" value="F:aldehyde dehydrogenase (NAD+) activity"/>
    <property type="evidence" value="ECO:0007669"/>
    <property type="project" value="TreeGrafter"/>
</dbReference>
<dbReference type="EMBL" id="BKCN01000004">
    <property type="protein sequence ID" value="GER03511.1"/>
    <property type="molecule type" value="Genomic_DNA"/>
</dbReference>
<dbReference type="AlphaFoldDB" id="A0A5A7N5E7"/>
<organism evidence="2 3">
    <name type="scientific">Iodidimonas nitroreducens</name>
    <dbReference type="NCBI Taxonomy" id="1236968"/>
    <lineage>
        <taxon>Bacteria</taxon>
        <taxon>Pseudomonadati</taxon>
        <taxon>Pseudomonadota</taxon>
        <taxon>Alphaproteobacteria</taxon>
        <taxon>Iodidimonadales</taxon>
        <taxon>Iodidimonadaceae</taxon>
        <taxon>Iodidimonas</taxon>
    </lineage>
</organism>
<accession>A0A5A7N5E7</accession>
<reference evidence="2 3" key="1">
    <citation type="submission" date="2019-09" db="EMBL/GenBank/DDBJ databases">
        <title>NBRP : Genome information of microbial organism related human and environment.</title>
        <authorList>
            <person name="Hattori M."/>
            <person name="Oshima K."/>
            <person name="Inaba H."/>
            <person name="Suda W."/>
            <person name="Sakamoto M."/>
            <person name="Iino T."/>
            <person name="Kitahara M."/>
            <person name="Oshida Y."/>
            <person name="Iida T."/>
            <person name="Kudo T."/>
            <person name="Itoh T."/>
            <person name="Ohkuma M."/>
        </authorList>
    </citation>
    <scope>NUCLEOTIDE SEQUENCE [LARGE SCALE GENOMIC DNA]</scope>
    <source>
        <strain evidence="2 3">Q-1</strain>
    </source>
</reference>
<dbReference type="RefSeq" id="WP_052370930.1">
    <property type="nucleotide sequence ID" value="NZ_BKCN01000004.1"/>
</dbReference>
<evidence type="ECO:0000313" key="3">
    <source>
        <dbReference type="Proteomes" id="UP000324996"/>
    </source>
</evidence>
<sequence>MSSVSPTGPHPKRVAVTGGTGFLGRHLIAALVDAGFDVRALARSAPPPGQAMSAHVRWITGSLEQSAALEALVDGSDLVLHLAGLVKARRASDFMVTNRDGTARLLAAIVKKAPQARIIHVSSLAARHPHLSPYAASKQAAEQLLLEGPATALRRLILRPPGIYGPGDVEILKLIRTARGGFLPAPIAVDHRVSLIYAPDLAAFLCALAKQVSGESANLGDAAFWSGSIWEIDDQACGADGRGGYDYRDLAAILSALLRRRVRAVPVPKGLLSLIGGAGDAFSKLSGQPLIISRGKMRELAHGDWVARPLPPALADLMPRPRDFKAGLAETLAWLKRGD</sequence>
<evidence type="ECO:0000313" key="2">
    <source>
        <dbReference type="EMBL" id="GER03511.1"/>
    </source>
</evidence>
<dbReference type="InterPro" id="IPR001509">
    <property type="entry name" value="Epimerase_deHydtase"/>
</dbReference>